<keyword evidence="5" id="KW-0472">Membrane</keyword>
<evidence type="ECO:0000256" key="5">
    <source>
        <dbReference type="ARBA" id="ARBA00023136"/>
    </source>
</evidence>
<keyword evidence="3" id="KW-0813">Transport</keyword>
<evidence type="ECO:0000259" key="7">
    <source>
        <dbReference type="Pfam" id="PF01602"/>
    </source>
</evidence>
<evidence type="ECO:0000256" key="1">
    <source>
        <dbReference type="ARBA" id="ARBA00004308"/>
    </source>
</evidence>
<dbReference type="EMBL" id="AYKW01000018">
    <property type="protein sequence ID" value="PIL29870.1"/>
    <property type="molecule type" value="Genomic_DNA"/>
</dbReference>
<comment type="subcellular location">
    <subcellularLocation>
        <location evidence="1">Endomembrane system</location>
    </subcellularLocation>
</comment>
<sequence length="377" mass="40869">MSFIQSKHDVIVANAVLVLKSLVQIRLQQQQDAIAYGALPSTFSPLEIISRLARRLDEIRHPNARACVVWLVGQYAAPPVIPQDVNGFAHAGPEGIAPWVPDVLRKVAKSFAQEMPAVKLQAVTLAAKLLVLSPADRTIGLLNRYVFSLARYDLNYDVRDRGRMLSALLVGVAPNLFGENDDIHEDVGGVVLRREQVKMVLFEGKTSTGEDVAKADDDHNRFGSLTAVTGRWAGMDNFLPDWLEEGTESSLRDTEADIPKPPVLAAQSSAARSISSMNARPSPVVLTPAGGASPAGSFSKQEGAKVAYMDLDKFYEDTEEAEETDGSESGESDDDDDDDEGEHDDDGEGSGEEAESSEEEESDKTQSEEEHVQGTTT</sequence>
<evidence type="ECO:0000313" key="8">
    <source>
        <dbReference type="EMBL" id="PIL29870.1"/>
    </source>
</evidence>
<dbReference type="InterPro" id="IPR016024">
    <property type="entry name" value="ARM-type_fold"/>
</dbReference>
<dbReference type="GO" id="GO:0016192">
    <property type="term" value="P:vesicle-mediated transport"/>
    <property type="evidence" value="ECO:0007669"/>
    <property type="project" value="InterPro"/>
</dbReference>
<evidence type="ECO:0000313" key="9">
    <source>
        <dbReference type="Proteomes" id="UP000230002"/>
    </source>
</evidence>
<proteinExistence type="inferred from homology"/>
<evidence type="ECO:0000256" key="6">
    <source>
        <dbReference type="SAM" id="MobiDB-lite"/>
    </source>
</evidence>
<feature type="compositionally biased region" description="Basic and acidic residues" evidence="6">
    <location>
        <begin position="363"/>
        <end position="377"/>
    </location>
</feature>
<dbReference type="Pfam" id="PF01602">
    <property type="entry name" value="Adaptin_N"/>
    <property type="match status" value="1"/>
</dbReference>
<dbReference type="InterPro" id="IPR011989">
    <property type="entry name" value="ARM-like"/>
</dbReference>
<dbReference type="OrthoDB" id="3232175at2759"/>
<name>A0A2G8S7W5_9APHY</name>
<dbReference type="GO" id="GO:0030117">
    <property type="term" value="C:membrane coat"/>
    <property type="evidence" value="ECO:0007669"/>
    <property type="project" value="InterPro"/>
</dbReference>
<reference evidence="8 9" key="1">
    <citation type="journal article" date="2015" name="Sci. Rep.">
        <title>Chromosome-level genome map provides insights into diverse defense mechanisms in the medicinal fungus Ganoderma sinense.</title>
        <authorList>
            <person name="Zhu Y."/>
            <person name="Xu J."/>
            <person name="Sun C."/>
            <person name="Zhou S."/>
            <person name="Xu H."/>
            <person name="Nelson D.R."/>
            <person name="Qian J."/>
            <person name="Song J."/>
            <person name="Luo H."/>
            <person name="Xiang L."/>
            <person name="Li Y."/>
            <person name="Xu Z."/>
            <person name="Ji A."/>
            <person name="Wang L."/>
            <person name="Lu S."/>
            <person name="Hayward A."/>
            <person name="Sun W."/>
            <person name="Li X."/>
            <person name="Schwartz D.C."/>
            <person name="Wang Y."/>
            <person name="Chen S."/>
        </authorList>
    </citation>
    <scope>NUCLEOTIDE SEQUENCE [LARGE SCALE GENOMIC DNA]</scope>
    <source>
        <strain evidence="8 9">ZZ0214-1</strain>
    </source>
</reference>
<gene>
    <name evidence="8" type="ORF">GSI_08077</name>
</gene>
<dbReference type="Proteomes" id="UP000230002">
    <property type="component" value="Unassembled WGS sequence"/>
</dbReference>
<evidence type="ECO:0000256" key="4">
    <source>
        <dbReference type="ARBA" id="ARBA00022927"/>
    </source>
</evidence>
<accession>A0A2G8S7W5</accession>
<keyword evidence="4" id="KW-0653">Protein transport</keyword>
<dbReference type="GO" id="GO:0006886">
    <property type="term" value="P:intracellular protein transport"/>
    <property type="evidence" value="ECO:0007669"/>
    <property type="project" value="InterPro"/>
</dbReference>
<feature type="region of interest" description="Disordered" evidence="6">
    <location>
        <begin position="248"/>
        <end position="276"/>
    </location>
</feature>
<dbReference type="InterPro" id="IPR002553">
    <property type="entry name" value="Clathrin/coatomer_adapt-like_N"/>
</dbReference>
<dbReference type="GO" id="GO:0012505">
    <property type="term" value="C:endomembrane system"/>
    <property type="evidence" value="ECO:0007669"/>
    <property type="project" value="UniProtKB-SubCell"/>
</dbReference>
<evidence type="ECO:0000256" key="3">
    <source>
        <dbReference type="ARBA" id="ARBA00022448"/>
    </source>
</evidence>
<evidence type="ECO:0000256" key="2">
    <source>
        <dbReference type="ARBA" id="ARBA00006613"/>
    </source>
</evidence>
<dbReference type="SUPFAM" id="SSF48371">
    <property type="entry name" value="ARM repeat"/>
    <property type="match status" value="1"/>
</dbReference>
<dbReference type="STRING" id="1077348.A0A2G8S7W5"/>
<feature type="region of interest" description="Disordered" evidence="6">
    <location>
        <begin position="315"/>
        <end position="377"/>
    </location>
</feature>
<dbReference type="Gene3D" id="1.25.10.10">
    <property type="entry name" value="Leucine-rich Repeat Variant"/>
    <property type="match status" value="1"/>
</dbReference>
<comment type="caution">
    <text evidence="8">The sequence shown here is derived from an EMBL/GenBank/DDBJ whole genome shotgun (WGS) entry which is preliminary data.</text>
</comment>
<organism evidence="8 9">
    <name type="scientific">Ganoderma sinense ZZ0214-1</name>
    <dbReference type="NCBI Taxonomy" id="1077348"/>
    <lineage>
        <taxon>Eukaryota</taxon>
        <taxon>Fungi</taxon>
        <taxon>Dikarya</taxon>
        <taxon>Basidiomycota</taxon>
        <taxon>Agaricomycotina</taxon>
        <taxon>Agaricomycetes</taxon>
        <taxon>Polyporales</taxon>
        <taxon>Polyporaceae</taxon>
        <taxon>Ganoderma</taxon>
    </lineage>
</organism>
<dbReference type="AlphaFoldDB" id="A0A2G8S7W5"/>
<protein>
    <recommendedName>
        <fullName evidence="7">Clathrin/coatomer adaptor adaptin-like N-terminal domain-containing protein</fullName>
    </recommendedName>
</protein>
<comment type="similarity">
    <text evidence="2">Belongs to the adaptor complexes large subunit family.</text>
</comment>
<feature type="compositionally biased region" description="Acidic residues" evidence="6">
    <location>
        <begin position="317"/>
        <end position="362"/>
    </location>
</feature>
<feature type="compositionally biased region" description="Low complexity" evidence="6">
    <location>
        <begin position="265"/>
        <end position="276"/>
    </location>
</feature>
<keyword evidence="9" id="KW-1185">Reference proteome</keyword>
<feature type="domain" description="Clathrin/coatomer adaptor adaptin-like N-terminal" evidence="7">
    <location>
        <begin position="47"/>
        <end position="169"/>
    </location>
</feature>
<dbReference type="InterPro" id="IPR026739">
    <property type="entry name" value="AP_beta"/>
</dbReference>
<dbReference type="PANTHER" id="PTHR11134">
    <property type="entry name" value="ADAPTOR COMPLEX SUBUNIT BETA FAMILY MEMBER"/>
    <property type="match status" value="1"/>
</dbReference>